<evidence type="ECO:0000313" key="3">
    <source>
        <dbReference type="Proteomes" id="UP001620597"/>
    </source>
</evidence>
<gene>
    <name evidence="2" type="ORF">WG929_03475</name>
</gene>
<reference evidence="2 3" key="1">
    <citation type="submission" date="2024-03" db="EMBL/GenBank/DDBJ databases">
        <title>High-quality draft genome sequence of Oceanobacter sp. wDCs-4.</title>
        <authorList>
            <person name="Dong C."/>
        </authorList>
    </citation>
    <scope>NUCLEOTIDE SEQUENCE [LARGE SCALE GENOMIC DNA]</scope>
    <source>
        <strain evidence="3">wDCs-4</strain>
    </source>
</reference>
<dbReference type="InterPro" id="IPR002502">
    <property type="entry name" value="Amidase_domain"/>
</dbReference>
<protein>
    <submittedName>
        <fullName evidence="2">N-acetylmuramoyl-L-alanine amidase</fullName>
        <ecNumber evidence="2">3.5.1.28</ecNumber>
    </submittedName>
</protein>
<proteinExistence type="predicted"/>
<dbReference type="InterPro" id="IPR036505">
    <property type="entry name" value="Amidase/PGRP_sf"/>
</dbReference>
<dbReference type="CDD" id="cd06583">
    <property type="entry name" value="PGRP"/>
    <property type="match status" value="1"/>
</dbReference>
<sequence length="163" mass="18129">MGNRRQLSQITTVVIHCADTPNGRANTIEDIDAWHRQRGFRRDLSIAPKHQPQLTAVGYHFVIEVNGTIRLGRPLQETGAHVEGHNYNTIGICLVGRDRYTPEQWSALRSLVVSLSHPGNGLSISTVCGHRDLFDGKTCPGFDVSEWIAQAYTTDLNNILEAQ</sequence>
<organism evidence="2 3">
    <name type="scientific">Oceanobacter antarcticus</name>
    <dbReference type="NCBI Taxonomy" id="3133425"/>
    <lineage>
        <taxon>Bacteria</taxon>
        <taxon>Pseudomonadati</taxon>
        <taxon>Pseudomonadota</taxon>
        <taxon>Gammaproteobacteria</taxon>
        <taxon>Oceanospirillales</taxon>
        <taxon>Oceanospirillaceae</taxon>
        <taxon>Oceanobacter</taxon>
    </lineage>
</organism>
<dbReference type="Proteomes" id="UP001620597">
    <property type="component" value="Unassembled WGS sequence"/>
</dbReference>
<evidence type="ECO:0000313" key="2">
    <source>
        <dbReference type="EMBL" id="MFK4751464.1"/>
    </source>
</evidence>
<accession>A0ABW8NEV1</accession>
<dbReference type="RefSeq" id="WP_416204919.1">
    <property type="nucleotide sequence ID" value="NZ_JBBKTX010000003.1"/>
</dbReference>
<comment type="caution">
    <text evidence="2">The sequence shown here is derived from an EMBL/GenBank/DDBJ whole genome shotgun (WGS) entry which is preliminary data.</text>
</comment>
<name>A0ABW8NEV1_9GAMM</name>
<keyword evidence="3" id="KW-1185">Reference proteome</keyword>
<dbReference type="Gene3D" id="3.40.80.10">
    <property type="entry name" value="Peptidoglycan recognition protein-like"/>
    <property type="match status" value="1"/>
</dbReference>
<dbReference type="EC" id="3.5.1.28" evidence="2"/>
<dbReference type="SUPFAM" id="SSF55846">
    <property type="entry name" value="N-acetylmuramoyl-L-alanine amidase-like"/>
    <property type="match status" value="1"/>
</dbReference>
<dbReference type="SMART" id="SM00644">
    <property type="entry name" value="Ami_2"/>
    <property type="match status" value="1"/>
</dbReference>
<dbReference type="EMBL" id="JBBKTX010000003">
    <property type="protein sequence ID" value="MFK4751464.1"/>
    <property type="molecule type" value="Genomic_DNA"/>
</dbReference>
<feature type="domain" description="N-acetylmuramoyl-L-alanine amidase" evidence="1">
    <location>
        <begin position="1"/>
        <end position="141"/>
    </location>
</feature>
<dbReference type="GO" id="GO:0008745">
    <property type="term" value="F:N-acetylmuramoyl-L-alanine amidase activity"/>
    <property type="evidence" value="ECO:0007669"/>
    <property type="project" value="UniProtKB-EC"/>
</dbReference>
<evidence type="ECO:0000259" key="1">
    <source>
        <dbReference type="SMART" id="SM00644"/>
    </source>
</evidence>
<keyword evidence="2" id="KW-0378">Hydrolase</keyword>
<dbReference type="Pfam" id="PF01510">
    <property type="entry name" value="Amidase_2"/>
    <property type="match status" value="1"/>
</dbReference>